<proteinExistence type="predicted"/>
<organism evidence="1">
    <name type="scientific">Arundo donax</name>
    <name type="common">Giant reed</name>
    <name type="synonym">Donax arundinaceus</name>
    <dbReference type="NCBI Taxonomy" id="35708"/>
    <lineage>
        <taxon>Eukaryota</taxon>
        <taxon>Viridiplantae</taxon>
        <taxon>Streptophyta</taxon>
        <taxon>Embryophyta</taxon>
        <taxon>Tracheophyta</taxon>
        <taxon>Spermatophyta</taxon>
        <taxon>Magnoliopsida</taxon>
        <taxon>Liliopsida</taxon>
        <taxon>Poales</taxon>
        <taxon>Poaceae</taxon>
        <taxon>PACMAD clade</taxon>
        <taxon>Arundinoideae</taxon>
        <taxon>Arundineae</taxon>
        <taxon>Arundo</taxon>
    </lineage>
</organism>
<dbReference type="AlphaFoldDB" id="A0A0A8ZDQ7"/>
<sequence>MSNELKPSCLEQTYFPIKELKMLIQPILL</sequence>
<dbReference type="EMBL" id="GBRH01260376">
    <property type="protein sequence ID" value="JAD37519.1"/>
    <property type="molecule type" value="Transcribed_RNA"/>
</dbReference>
<evidence type="ECO:0000313" key="1">
    <source>
        <dbReference type="EMBL" id="JAD37519.1"/>
    </source>
</evidence>
<reference evidence="1" key="1">
    <citation type="submission" date="2014-09" db="EMBL/GenBank/DDBJ databases">
        <authorList>
            <person name="Magalhaes I.L.F."/>
            <person name="Oliveira U."/>
            <person name="Santos F.R."/>
            <person name="Vidigal T.H.D.A."/>
            <person name="Brescovit A.D."/>
            <person name="Santos A.J."/>
        </authorList>
    </citation>
    <scope>NUCLEOTIDE SEQUENCE</scope>
    <source>
        <tissue evidence="1">Shoot tissue taken approximately 20 cm above the soil surface</tissue>
    </source>
</reference>
<protein>
    <submittedName>
        <fullName evidence="1">Uncharacterized protein</fullName>
    </submittedName>
</protein>
<accession>A0A0A8ZDQ7</accession>
<reference evidence="1" key="2">
    <citation type="journal article" date="2015" name="Data Brief">
        <title>Shoot transcriptome of the giant reed, Arundo donax.</title>
        <authorList>
            <person name="Barrero R.A."/>
            <person name="Guerrero F.D."/>
            <person name="Moolhuijzen P."/>
            <person name="Goolsby J.A."/>
            <person name="Tidwell J."/>
            <person name="Bellgard S.E."/>
            <person name="Bellgard M.I."/>
        </authorList>
    </citation>
    <scope>NUCLEOTIDE SEQUENCE</scope>
    <source>
        <tissue evidence="1">Shoot tissue taken approximately 20 cm above the soil surface</tissue>
    </source>
</reference>
<name>A0A0A8ZDQ7_ARUDO</name>